<dbReference type="EMBL" id="BAABKE010000001">
    <property type="protein sequence ID" value="GAA5093402.1"/>
    <property type="molecule type" value="Genomic_DNA"/>
</dbReference>
<dbReference type="Gene3D" id="2.20.110.10">
    <property type="entry name" value="Histone H3 K4-specific methyltransferase SET7/9 N-terminal domain"/>
    <property type="match status" value="1"/>
</dbReference>
<accession>A0ABP9MDJ7</accession>
<organism evidence="1 2">
    <name type="scientific">Wohlfahrtiimonas larvae</name>
    <dbReference type="NCBI Taxonomy" id="1157986"/>
    <lineage>
        <taxon>Bacteria</taxon>
        <taxon>Pseudomonadati</taxon>
        <taxon>Pseudomonadota</taxon>
        <taxon>Gammaproteobacteria</taxon>
        <taxon>Cardiobacteriales</taxon>
        <taxon>Ignatzschineriaceae</taxon>
        <taxon>Wohlfahrtiimonas</taxon>
    </lineage>
</organism>
<protein>
    <recommendedName>
        <fullName evidence="3">Phophatidylinositol-4-phosphate 5-kinase</fullName>
    </recommendedName>
</protein>
<name>A0ABP9MDJ7_9GAMM</name>
<evidence type="ECO:0000313" key="2">
    <source>
        <dbReference type="Proteomes" id="UP001500631"/>
    </source>
</evidence>
<evidence type="ECO:0008006" key="3">
    <source>
        <dbReference type="Google" id="ProtNLM"/>
    </source>
</evidence>
<gene>
    <name evidence="1" type="ORF">GCM10023338_00360</name>
</gene>
<dbReference type="Pfam" id="PF07661">
    <property type="entry name" value="MORN_2"/>
    <property type="match status" value="3"/>
</dbReference>
<keyword evidence="2" id="KW-1185">Reference proteome</keyword>
<sequence length="310" mass="35415">MRLDPSTKKLLIVFGALLLVYAGIQTYNMVQEKKDYERYQAMMDKIYDENPGLKEEMEQQAELVRLYGPRALDADFNAGASSSTADNNSRKVEKLEDGSEKITIFYENGEPREEYIMKNNQLDGLFKFWDASGRLLEESEYQNNILNGIQKNFYTNGSIKNEITYVDGQKNGLAKNWYQDGKQSSEIEYKDNKVISSKSFYPNGALRMEETLNEATGILSTQAFYNNGTLSHSFDSIGNKKEGTLIKNAPTGFKVAEASYKNGVNDGWCRIWNEKGELDTELFYKDGQLDRSQKMTGNACIIDIWRFGFR</sequence>
<dbReference type="Proteomes" id="UP001500631">
    <property type="component" value="Unassembled WGS sequence"/>
</dbReference>
<dbReference type="InterPro" id="IPR011652">
    <property type="entry name" value="MORN_2"/>
</dbReference>
<comment type="caution">
    <text evidence="1">The sequence shown here is derived from an EMBL/GenBank/DDBJ whole genome shotgun (WGS) entry which is preliminary data.</text>
</comment>
<dbReference type="SUPFAM" id="SSF82185">
    <property type="entry name" value="Histone H3 K4-specific methyltransferase SET7/9 N-terminal domain"/>
    <property type="match status" value="2"/>
</dbReference>
<dbReference type="Gene3D" id="3.90.930.1">
    <property type="match status" value="1"/>
</dbReference>
<reference evidence="2" key="1">
    <citation type="journal article" date="2019" name="Int. J. Syst. Evol. Microbiol.">
        <title>The Global Catalogue of Microorganisms (GCM) 10K type strain sequencing project: providing services to taxonomists for standard genome sequencing and annotation.</title>
        <authorList>
            <consortium name="The Broad Institute Genomics Platform"/>
            <consortium name="The Broad Institute Genome Sequencing Center for Infectious Disease"/>
            <person name="Wu L."/>
            <person name="Ma J."/>
        </authorList>
    </citation>
    <scope>NUCLEOTIDE SEQUENCE [LARGE SCALE GENOMIC DNA]</scope>
    <source>
        <strain evidence="2">JCM 18424</strain>
    </source>
</reference>
<dbReference type="RefSeq" id="WP_245831257.1">
    <property type="nucleotide sequence ID" value="NZ_BAABKE010000001.1"/>
</dbReference>
<evidence type="ECO:0000313" key="1">
    <source>
        <dbReference type="EMBL" id="GAA5093402.1"/>
    </source>
</evidence>
<proteinExistence type="predicted"/>